<name>A0A7I9XZH8_9MYCO</name>
<dbReference type="Proteomes" id="UP000465361">
    <property type="component" value="Unassembled WGS sequence"/>
</dbReference>
<reference evidence="4 5" key="1">
    <citation type="journal article" date="2019" name="Emerg. Microbes Infect.">
        <title>Comprehensive subspecies identification of 175 nontuberculous mycobacteria species based on 7547 genomic profiles.</title>
        <authorList>
            <person name="Matsumoto Y."/>
            <person name="Kinjo T."/>
            <person name="Motooka D."/>
            <person name="Nabeya D."/>
            <person name="Jung N."/>
            <person name="Uechi K."/>
            <person name="Horii T."/>
            <person name="Iida T."/>
            <person name="Fujita J."/>
            <person name="Nakamura S."/>
        </authorList>
    </citation>
    <scope>NUCLEOTIDE SEQUENCE [LARGE SCALE GENOMIC DNA]</scope>
    <source>
        <strain evidence="4 5">JCM 17322</strain>
    </source>
</reference>
<evidence type="ECO:0000313" key="4">
    <source>
        <dbReference type="EMBL" id="GFG75221.1"/>
    </source>
</evidence>
<protein>
    <recommendedName>
        <fullName evidence="6">Twin-arginine translocation pathway signal</fullName>
    </recommendedName>
</protein>
<gene>
    <name evidence="4" type="ORF">MBOT_25860</name>
</gene>
<dbReference type="RefSeq" id="WP_371869021.1">
    <property type="nucleotide sequence ID" value="NZ_BLKW01000004.1"/>
</dbReference>
<dbReference type="PANTHER" id="PTHR37042">
    <property type="entry name" value="OUTER MEMBRANE PROTEIN RV1973"/>
    <property type="match status" value="1"/>
</dbReference>
<sequence length="208" mass="22528">MTINDKTDQPTGSSAETGTVTTEVTDVSTATAQAERSRPIDSVVRRLRRVKISPVVLILLLAVSAGLATWLYFHEYRPDRQTDQSVARAVCRAASDGTVALLSYAPESLDRDFATAKSHLTGDFLSYYDQFTQQIVAPAAKQKSLKTTAHVMRAAVAELHPNSAVVLVFVDQSTTSKDNPDPSMAASSVLVTLTKINGSWLITKFDPV</sequence>
<dbReference type="PANTHER" id="PTHR37042:SF4">
    <property type="entry name" value="OUTER MEMBRANE PROTEIN RV1973"/>
    <property type="match status" value="1"/>
</dbReference>
<keyword evidence="5" id="KW-1185">Reference proteome</keyword>
<evidence type="ECO:0000256" key="3">
    <source>
        <dbReference type="SAM" id="Phobius"/>
    </source>
</evidence>
<evidence type="ECO:0000256" key="1">
    <source>
        <dbReference type="ARBA" id="ARBA00004370"/>
    </source>
</evidence>
<evidence type="ECO:0000313" key="5">
    <source>
        <dbReference type="Proteomes" id="UP000465361"/>
    </source>
</evidence>
<keyword evidence="2 3" id="KW-0472">Membrane</keyword>
<evidence type="ECO:0008006" key="6">
    <source>
        <dbReference type="Google" id="ProtNLM"/>
    </source>
</evidence>
<feature type="transmembrane region" description="Helical" evidence="3">
    <location>
        <begin position="55"/>
        <end position="73"/>
    </location>
</feature>
<comment type="caution">
    <text evidence="4">The sequence shown here is derived from an EMBL/GenBank/DDBJ whole genome shotgun (WGS) entry which is preliminary data.</text>
</comment>
<dbReference type="EMBL" id="BLKW01000004">
    <property type="protein sequence ID" value="GFG75221.1"/>
    <property type="molecule type" value="Genomic_DNA"/>
</dbReference>
<organism evidence="4 5">
    <name type="scientific">Mycobacterium botniense</name>
    <dbReference type="NCBI Taxonomy" id="84962"/>
    <lineage>
        <taxon>Bacteria</taxon>
        <taxon>Bacillati</taxon>
        <taxon>Actinomycetota</taxon>
        <taxon>Actinomycetes</taxon>
        <taxon>Mycobacteriales</taxon>
        <taxon>Mycobacteriaceae</taxon>
        <taxon>Mycobacterium</taxon>
    </lineage>
</organism>
<dbReference type="AlphaFoldDB" id="A0A7I9XZH8"/>
<accession>A0A7I9XZH8</accession>
<proteinExistence type="predicted"/>
<keyword evidence="3" id="KW-0812">Transmembrane</keyword>
<comment type="subcellular location">
    <subcellularLocation>
        <location evidence="1">Membrane</location>
    </subcellularLocation>
</comment>
<keyword evidence="3" id="KW-1133">Transmembrane helix</keyword>
<evidence type="ECO:0000256" key="2">
    <source>
        <dbReference type="ARBA" id="ARBA00023136"/>
    </source>
</evidence>
<dbReference type="GO" id="GO:0016020">
    <property type="term" value="C:membrane"/>
    <property type="evidence" value="ECO:0007669"/>
    <property type="project" value="UniProtKB-SubCell"/>
</dbReference>